<accession>A0A4C1VQD0</accession>
<gene>
    <name evidence="2" type="primary">PIF6</name>
    <name evidence="2" type="ORF">EVAR_25251_1</name>
</gene>
<name>A0A4C1VQD0_EUMVA</name>
<dbReference type="PANTHER" id="PTHR23274">
    <property type="entry name" value="DNA HELICASE-RELATED"/>
    <property type="match status" value="1"/>
</dbReference>
<dbReference type="SUPFAM" id="SSF52540">
    <property type="entry name" value="P-loop containing nucleoside triphosphate hydrolases"/>
    <property type="match status" value="1"/>
</dbReference>
<evidence type="ECO:0000313" key="2">
    <source>
        <dbReference type="EMBL" id="GBP40399.1"/>
    </source>
</evidence>
<comment type="caution">
    <text evidence="2">The sequence shown here is derived from an EMBL/GenBank/DDBJ whole genome shotgun (WGS) entry which is preliminary data.</text>
</comment>
<keyword evidence="2" id="KW-0067">ATP-binding</keyword>
<dbReference type="EMBL" id="BGZK01000381">
    <property type="protein sequence ID" value="GBP40399.1"/>
    <property type="molecule type" value="Genomic_DNA"/>
</dbReference>
<dbReference type="Pfam" id="PF21530">
    <property type="entry name" value="Pif1_2B_dom"/>
    <property type="match status" value="1"/>
</dbReference>
<keyword evidence="2" id="KW-0347">Helicase</keyword>
<dbReference type="InterPro" id="IPR049163">
    <property type="entry name" value="Pif1-like_2B_dom"/>
</dbReference>
<keyword evidence="2" id="KW-0378">Hydrolase</keyword>
<dbReference type="GO" id="GO:0006260">
    <property type="term" value="P:DNA replication"/>
    <property type="evidence" value="ECO:0007669"/>
    <property type="project" value="TreeGrafter"/>
</dbReference>
<reference evidence="2 3" key="1">
    <citation type="journal article" date="2019" name="Commun. Biol.">
        <title>The bagworm genome reveals a unique fibroin gene that provides high tensile strength.</title>
        <authorList>
            <person name="Kono N."/>
            <person name="Nakamura H."/>
            <person name="Ohtoshi R."/>
            <person name="Tomita M."/>
            <person name="Numata K."/>
            <person name="Arakawa K."/>
        </authorList>
    </citation>
    <scope>NUCLEOTIDE SEQUENCE [LARGE SCALE GENOMIC DNA]</scope>
</reference>
<sequence>MEFLHSLDPPGIPPHILHIKIGAPITLLRNLNSPKLCNGIRRLVKASQKNVIEAIIFTGKYEGETVFIPRILLITSDYHFQFKRLQFPIKVCYAVTINKAQGQSLKMSGIDLRNDYFSHGQLYVACSRFLRTAPLGGGRAGALGYGFGYCPFIVLQVLTASSPSAEAATLIPHHARVHGGLQYIMRRRRASEAARRHSRGLWNFKC</sequence>
<keyword evidence="2" id="KW-0547">Nucleotide-binding</keyword>
<dbReference type="PANTHER" id="PTHR23274:SF50">
    <property type="entry name" value="ATP-DEPENDENT DNA HELICASE"/>
    <property type="match status" value="1"/>
</dbReference>
<dbReference type="GO" id="GO:0005657">
    <property type="term" value="C:replication fork"/>
    <property type="evidence" value="ECO:0007669"/>
    <property type="project" value="TreeGrafter"/>
</dbReference>
<organism evidence="2 3">
    <name type="scientific">Eumeta variegata</name>
    <name type="common">Bagworm moth</name>
    <name type="synonym">Eumeta japonica</name>
    <dbReference type="NCBI Taxonomy" id="151549"/>
    <lineage>
        <taxon>Eukaryota</taxon>
        <taxon>Metazoa</taxon>
        <taxon>Ecdysozoa</taxon>
        <taxon>Arthropoda</taxon>
        <taxon>Hexapoda</taxon>
        <taxon>Insecta</taxon>
        <taxon>Pterygota</taxon>
        <taxon>Neoptera</taxon>
        <taxon>Endopterygota</taxon>
        <taxon>Lepidoptera</taxon>
        <taxon>Glossata</taxon>
        <taxon>Ditrysia</taxon>
        <taxon>Tineoidea</taxon>
        <taxon>Psychidae</taxon>
        <taxon>Oiketicinae</taxon>
        <taxon>Eumeta</taxon>
    </lineage>
</organism>
<evidence type="ECO:0000259" key="1">
    <source>
        <dbReference type="Pfam" id="PF21530"/>
    </source>
</evidence>
<proteinExistence type="predicted"/>
<feature type="domain" description="DNA helicase Pif1-like 2B" evidence="1">
    <location>
        <begin position="2"/>
        <end position="44"/>
    </location>
</feature>
<protein>
    <submittedName>
        <fullName evidence="2">ATP-dependent DNA helicase PIF6</fullName>
    </submittedName>
</protein>
<dbReference type="OrthoDB" id="272985at2759"/>
<evidence type="ECO:0000313" key="3">
    <source>
        <dbReference type="Proteomes" id="UP000299102"/>
    </source>
</evidence>
<dbReference type="InterPro" id="IPR027417">
    <property type="entry name" value="P-loop_NTPase"/>
</dbReference>
<dbReference type="AlphaFoldDB" id="A0A4C1VQD0"/>
<keyword evidence="3" id="KW-1185">Reference proteome</keyword>
<dbReference type="GO" id="GO:0004386">
    <property type="term" value="F:helicase activity"/>
    <property type="evidence" value="ECO:0007669"/>
    <property type="project" value="UniProtKB-KW"/>
</dbReference>
<dbReference type="Proteomes" id="UP000299102">
    <property type="component" value="Unassembled WGS sequence"/>
</dbReference>